<sequence length="959" mass="105861">MAALCLGAISGVVIITHLTVGIAAWNTAGDNMVVEHKGFRSRWSISAAAVSASDLQDVDSAGPNTDLDCSWEQVESPDTENSFGNFDNTDTLDSSMEALDSLDVLPLQEPRFIHPKPKSVATKPASLSAESLAVKCIADELASRHVHKSTSDLKQPWQKGSELSQVFMDVFSPKATGMILKRPYNTFTACGRFEICRRFYWVCIFITDKHAQPKGAMTSKHQSSRGKEQQTELQPFTALGHVTIENSWGDSWIKSRDAADVRSWNYYLNSWSESEQTWTDSCMSTAEATEWLRELLDPRVGSDRASFLTLHGLKATLLRWVAKSTLFTADEQLALGHHVNAQYRSAMIHSRNNQIDLCKRVYSMFTRIRDGTFDPDATRVGRLFQLALETALERNDGSSDSSSSDSDDASSAASSNGEHTSLGQKTTYRRLEADDVEADQYWVNKSSKVAHLLAGEERPLSSTLISADANLATCRRLSTRRLFFEAHALSLEDLKSRADRHDEALHSKIDTSLALDNAGGLRLSKKQRLEDVNVTGEHKLRQAFLRRSLAYDLAGIAAFAVLDLWTQKPFEKMNEAPLSNYRHISVEQVINADKALWVKVSNDTRGRLQPKTGADKPFDVSFDKFAEHPEVLQHLTPLQSVGAHKQDTSSTFSGGKGKGKNHGDGKGKSSKGKGKSNTGIAVPDDCEIFVDGKQLCKRWQGVFTSLAAHCPQNHVHASWQPYKSEQGVTFPAAAEAEYPSTLCKRMADCVLEASAHMGDHQSLELARRSWPKILHQITKDAIVQVVGTCSTKLAKDRLPTVFHVKLVPANMTEDELTASTRWRRTSIMQTDRQPSKSEEDALLDATASQVEKGFLQGPCSAAKTSVLIGTDCWSLNPRFVLIQGVNPKVRVIDDAKQRAVNSAYPSGVKLQLQDVDYATAMVLGARRAAGPSSSDALEWLGRTFDLSKAYKQLAVLPDR</sequence>
<comment type="caution">
    <text evidence="2">The sequence shown here is derived from an EMBL/GenBank/DDBJ whole genome shotgun (WGS) entry which is preliminary data.</text>
</comment>
<name>A0A9P1BWR6_9DINO</name>
<reference evidence="3" key="2">
    <citation type="submission" date="2024-04" db="EMBL/GenBank/DDBJ databases">
        <authorList>
            <person name="Chen Y."/>
            <person name="Shah S."/>
            <person name="Dougan E. K."/>
            <person name="Thang M."/>
            <person name="Chan C."/>
        </authorList>
    </citation>
    <scope>NUCLEOTIDE SEQUENCE [LARGE SCALE GENOMIC DNA]</scope>
</reference>
<feature type="region of interest" description="Disordered" evidence="1">
    <location>
        <begin position="394"/>
        <end position="428"/>
    </location>
</feature>
<evidence type="ECO:0000313" key="2">
    <source>
        <dbReference type="EMBL" id="CAI3979990.1"/>
    </source>
</evidence>
<dbReference type="EMBL" id="CAMXCT030000529">
    <property type="protein sequence ID" value="CAL4767302.1"/>
    <property type="molecule type" value="Genomic_DNA"/>
</dbReference>
<dbReference type="EMBL" id="CAMXCT010000529">
    <property type="protein sequence ID" value="CAI3979990.1"/>
    <property type="molecule type" value="Genomic_DNA"/>
</dbReference>
<dbReference type="AlphaFoldDB" id="A0A9P1BWR6"/>
<accession>A0A9P1BWR6</accession>
<organism evidence="2">
    <name type="scientific">Cladocopium goreaui</name>
    <dbReference type="NCBI Taxonomy" id="2562237"/>
    <lineage>
        <taxon>Eukaryota</taxon>
        <taxon>Sar</taxon>
        <taxon>Alveolata</taxon>
        <taxon>Dinophyceae</taxon>
        <taxon>Suessiales</taxon>
        <taxon>Symbiodiniaceae</taxon>
        <taxon>Cladocopium</taxon>
    </lineage>
</organism>
<reference evidence="2" key="1">
    <citation type="submission" date="2022-10" db="EMBL/GenBank/DDBJ databases">
        <authorList>
            <person name="Chen Y."/>
            <person name="Dougan E. K."/>
            <person name="Chan C."/>
            <person name="Rhodes N."/>
            <person name="Thang M."/>
        </authorList>
    </citation>
    <scope>NUCLEOTIDE SEQUENCE</scope>
</reference>
<protein>
    <submittedName>
        <fullName evidence="2">Uncharacterized protein</fullName>
    </submittedName>
</protein>
<feature type="region of interest" description="Disordered" evidence="1">
    <location>
        <begin position="636"/>
        <end position="677"/>
    </location>
</feature>
<evidence type="ECO:0000313" key="4">
    <source>
        <dbReference type="Proteomes" id="UP001152797"/>
    </source>
</evidence>
<feature type="compositionally biased region" description="Polar residues" evidence="1">
    <location>
        <begin position="416"/>
        <end position="426"/>
    </location>
</feature>
<dbReference type="EMBL" id="CAMXCT020000529">
    <property type="protein sequence ID" value="CAL1133365.1"/>
    <property type="molecule type" value="Genomic_DNA"/>
</dbReference>
<keyword evidence="4" id="KW-1185">Reference proteome</keyword>
<feature type="compositionally biased region" description="Low complexity" evidence="1">
    <location>
        <begin position="398"/>
        <end position="415"/>
    </location>
</feature>
<proteinExistence type="predicted"/>
<dbReference type="Proteomes" id="UP001152797">
    <property type="component" value="Unassembled WGS sequence"/>
</dbReference>
<evidence type="ECO:0000256" key="1">
    <source>
        <dbReference type="SAM" id="MobiDB-lite"/>
    </source>
</evidence>
<gene>
    <name evidence="2" type="ORF">C1SCF055_LOCUS7905</name>
</gene>
<evidence type="ECO:0000313" key="3">
    <source>
        <dbReference type="EMBL" id="CAL1133365.1"/>
    </source>
</evidence>